<evidence type="ECO:0000313" key="4">
    <source>
        <dbReference type="EMBL" id="PNP48699.1"/>
    </source>
</evidence>
<evidence type="ECO:0000313" key="5">
    <source>
        <dbReference type="Proteomes" id="UP000236546"/>
    </source>
</evidence>
<dbReference type="PROSITE" id="PS50103">
    <property type="entry name" value="ZF_C3H1"/>
    <property type="match status" value="1"/>
</dbReference>
<keyword evidence="1" id="KW-0479">Metal-binding</keyword>
<sequence>MASPVRESSASSSKAISINNLNSQEMGTLFNHAMEVEGQLVRHTNGGPSDFDEWLRSKIRKMKERAKVIHRYPGSERSGSPAPPPTPPSTPSEDEQPDKAPVRNSTRSGVNCPYFLRKGYCPAGEEFCLGVHDEFLLWLRERQEFALPEKSDIPPPETKAPSTQVRPWVQDPERPLVVGPTCRSVTVSWPKPGKVAILGYGNLEMAKDECAKFNGDSVPRGQFKLICGHKVTATLSPEARPDEAPRASRVSSQVSVLFEPSVKTTNESLRRSIRKTLIPGPRQVTMGEYTATVEEMKVAVRNLLELYAPLELFQVFDDSTGTRLEGTAWFPDLVGALGAFKGLDKTSLPFYPEGQLSVRLHKRTEACKSHCGQ</sequence>
<feature type="compositionally biased region" description="Pro residues" evidence="2">
    <location>
        <begin position="81"/>
        <end position="90"/>
    </location>
</feature>
<feature type="region of interest" description="Disordered" evidence="2">
    <location>
        <begin position="70"/>
        <end position="106"/>
    </location>
</feature>
<reference evidence="4 5" key="1">
    <citation type="submission" date="2017-02" db="EMBL/GenBank/DDBJ databases">
        <title>Genomes of Trichoderma spp. with biocontrol activity.</title>
        <authorList>
            <person name="Gardiner D."/>
            <person name="Kazan K."/>
            <person name="Vos C."/>
            <person name="Harvey P."/>
        </authorList>
    </citation>
    <scope>NUCLEOTIDE SEQUENCE [LARGE SCALE GENOMIC DNA]</scope>
    <source>
        <strain evidence="4 5">A5MH</strain>
    </source>
</reference>
<dbReference type="AlphaFoldDB" id="A0A2K0TT43"/>
<organism evidence="4 5">
    <name type="scientific">Trichoderma gamsii</name>
    <dbReference type="NCBI Taxonomy" id="398673"/>
    <lineage>
        <taxon>Eukaryota</taxon>
        <taxon>Fungi</taxon>
        <taxon>Dikarya</taxon>
        <taxon>Ascomycota</taxon>
        <taxon>Pezizomycotina</taxon>
        <taxon>Sordariomycetes</taxon>
        <taxon>Hypocreomycetidae</taxon>
        <taxon>Hypocreales</taxon>
        <taxon>Hypocreaceae</taxon>
        <taxon>Trichoderma</taxon>
    </lineage>
</organism>
<keyword evidence="1" id="KW-0863">Zinc-finger</keyword>
<dbReference type="Proteomes" id="UP000236546">
    <property type="component" value="Unassembled WGS sequence"/>
</dbReference>
<gene>
    <name evidence="4" type="ORF">TGAMA5MH_00152</name>
</gene>
<proteinExistence type="predicted"/>
<comment type="caution">
    <text evidence="4">The sequence shown here is derived from an EMBL/GenBank/DDBJ whole genome shotgun (WGS) entry which is preliminary data.</text>
</comment>
<dbReference type="EMBL" id="MTYH01000002">
    <property type="protein sequence ID" value="PNP48699.1"/>
    <property type="molecule type" value="Genomic_DNA"/>
</dbReference>
<protein>
    <recommendedName>
        <fullName evidence="3">C3H1-type domain-containing protein</fullName>
    </recommendedName>
</protein>
<evidence type="ECO:0000256" key="2">
    <source>
        <dbReference type="SAM" id="MobiDB-lite"/>
    </source>
</evidence>
<dbReference type="InterPro" id="IPR000571">
    <property type="entry name" value="Znf_CCCH"/>
</dbReference>
<feature type="zinc finger region" description="C3H1-type" evidence="1">
    <location>
        <begin position="106"/>
        <end position="135"/>
    </location>
</feature>
<keyword evidence="1" id="KW-0862">Zinc</keyword>
<feature type="domain" description="C3H1-type" evidence="3">
    <location>
        <begin position="106"/>
        <end position="135"/>
    </location>
</feature>
<evidence type="ECO:0000259" key="3">
    <source>
        <dbReference type="PROSITE" id="PS50103"/>
    </source>
</evidence>
<evidence type="ECO:0000256" key="1">
    <source>
        <dbReference type="PROSITE-ProRule" id="PRU00723"/>
    </source>
</evidence>
<accession>A0A2K0TT43</accession>
<dbReference type="GO" id="GO:0008270">
    <property type="term" value="F:zinc ion binding"/>
    <property type="evidence" value="ECO:0007669"/>
    <property type="project" value="UniProtKB-KW"/>
</dbReference>
<dbReference type="OrthoDB" id="10445048at2759"/>
<name>A0A2K0TT43_9HYPO</name>